<dbReference type="RefSeq" id="WP_004332661.1">
    <property type="nucleotide sequence ID" value="NZ_ACNN01000011.1"/>
</dbReference>
<organism evidence="6 7">
    <name type="scientific">Porphyromonas endodontalis (strain ATCC 35406 / DSM 24491 / JCM 8526 / CCUG 16442 / BCRC 14492 / NCTC 13058 / HG 370)</name>
    <name type="common">Bacteroides endodontalis</name>
    <dbReference type="NCBI Taxonomy" id="553175"/>
    <lineage>
        <taxon>Bacteria</taxon>
        <taxon>Pseudomonadati</taxon>
        <taxon>Bacteroidota</taxon>
        <taxon>Bacteroidia</taxon>
        <taxon>Bacteroidales</taxon>
        <taxon>Porphyromonadaceae</taxon>
        <taxon>Porphyromonas</taxon>
    </lineage>
</organism>
<keyword evidence="2" id="KW-0645">Protease</keyword>
<keyword evidence="7" id="KW-1185">Reference proteome</keyword>
<evidence type="ECO:0000256" key="1">
    <source>
        <dbReference type="ARBA" id="ARBA00006067"/>
    </source>
</evidence>
<evidence type="ECO:0000256" key="2">
    <source>
        <dbReference type="ARBA" id="ARBA00022670"/>
    </source>
</evidence>
<feature type="domain" description="PG-0320-like C-terminal" evidence="5">
    <location>
        <begin position="151"/>
        <end position="256"/>
    </location>
</feature>
<gene>
    <name evidence="6" type="ORF">POREN0001_1436</name>
</gene>
<dbReference type="eggNOG" id="ENOG502Z9QX">
    <property type="taxonomic scope" value="Bacteria"/>
</dbReference>
<reference evidence="6 7" key="1">
    <citation type="submission" date="2009-04" db="EMBL/GenBank/DDBJ databases">
        <authorList>
            <person name="Sebastian Y."/>
            <person name="Madupu R."/>
            <person name="Durkin A.S."/>
            <person name="Torralba M."/>
            <person name="Methe B."/>
            <person name="Sutton G.G."/>
            <person name="Strausberg R.L."/>
            <person name="Nelson K.E."/>
        </authorList>
    </citation>
    <scope>NUCLEOTIDE SEQUENCE [LARGE SCALE GENOMIC DNA]</scope>
    <source>
        <strain evidence="7">ATCC 35406 / BCRC 14492 / JCM 8526 / NCTC 13058 / HG 370</strain>
    </source>
</reference>
<evidence type="ECO:0000313" key="7">
    <source>
        <dbReference type="Proteomes" id="UP000004295"/>
    </source>
</evidence>
<protein>
    <recommendedName>
        <fullName evidence="5">PG-0320-like C-terminal domain-containing protein</fullName>
    </recommendedName>
</protein>
<keyword evidence="3" id="KW-0378">Hydrolase</keyword>
<dbReference type="AlphaFoldDB" id="C3J901"/>
<dbReference type="GO" id="GO:0008234">
    <property type="term" value="F:cysteine-type peptidase activity"/>
    <property type="evidence" value="ECO:0007669"/>
    <property type="project" value="UniProtKB-KW"/>
</dbReference>
<dbReference type="GO" id="GO:0006508">
    <property type="term" value="P:proteolysis"/>
    <property type="evidence" value="ECO:0007669"/>
    <property type="project" value="UniProtKB-KW"/>
</dbReference>
<dbReference type="Gene3D" id="2.60.40.10">
    <property type="entry name" value="Immunoglobulins"/>
    <property type="match status" value="3"/>
</dbReference>
<proteinExistence type="inferred from homology"/>
<dbReference type="PANTHER" id="PTHR37833:SF1">
    <property type="entry name" value="SIGNAL PEPTIDE PROTEIN"/>
    <property type="match status" value="1"/>
</dbReference>
<dbReference type="GeneID" id="93365062"/>
<accession>C3J901</accession>
<dbReference type="EMBL" id="ACNN01000011">
    <property type="protein sequence ID" value="EEN83320.1"/>
    <property type="molecule type" value="Genomic_DNA"/>
</dbReference>
<dbReference type="InterPro" id="IPR013783">
    <property type="entry name" value="Ig-like_fold"/>
</dbReference>
<dbReference type="InterPro" id="IPR048808">
    <property type="entry name" value="PG_0320-like_C"/>
</dbReference>
<dbReference type="STRING" id="553175.POREN0001_1436"/>
<comment type="caution">
    <text evidence="6">The sequence shown here is derived from an EMBL/GenBank/DDBJ whole genome shotgun (WGS) entry which is preliminary data.</text>
</comment>
<dbReference type="InterPro" id="IPR011467">
    <property type="entry name" value="DUF1573"/>
</dbReference>
<dbReference type="Proteomes" id="UP000004295">
    <property type="component" value="Unassembled WGS sequence"/>
</dbReference>
<sequence>MKRIIRLGILFLISSVLFSGAYSLWAQGVMGEAIPAITFADSVHNFGLVAEEKGPVGCIFSFTNTGNAPLVITNATADCGCTTPSYTRETVEPGAKGEVRVSYNPEGRPGTFVKKVRIYSNAGELPKELVIKGNVTTLGGNEDRKYQLRVGGLQVSNQHLAFPIVSAEGEAAIRLVVNNPTNQPIMVRLRKVPKFVSISKTEFTLAPNEPEELYLTSLVSPKDKPALRQGVLRLEAWDTQGGVRERTDIKVSMPVVPDELMIATEMAPKMDLLTYFDFGERSATETIKGRISIENKGDAPLEIYSIVSDNKAIKIKAKSKIVAAGEKGELVYSVNMREVARQGGKLSQNVDILVNDPHGPLRKVRFEAAVRK</sequence>
<dbReference type="Pfam" id="PF21577">
    <property type="entry name" value="PG_0320-like_C"/>
    <property type="match status" value="1"/>
</dbReference>
<name>C3J901_POREA</name>
<comment type="similarity">
    <text evidence="1">Belongs to the peptidase C25 family.</text>
</comment>
<keyword evidence="4" id="KW-0843">Virulence</keyword>
<dbReference type="Pfam" id="PF07610">
    <property type="entry name" value="DUF1573"/>
    <property type="match status" value="2"/>
</dbReference>
<keyword evidence="3" id="KW-0788">Thiol protease</keyword>
<evidence type="ECO:0000256" key="3">
    <source>
        <dbReference type="ARBA" id="ARBA00022807"/>
    </source>
</evidence>
<dbReference type="PANTHER" id="PTHR37833">
    <property type="entry name" value="LIPOPROTEIN-RELATED"/>
    <property type="match status" value="1"/>
</dbReference>
<evidence type="ECO:0000256" key="4">
    <source>
        <dbReference type="ARBA" id="ARBA00023026"/>
    </source>
</evidence>
<evidence type="ECO:0000259" key="5">
    <source>
        <dbReference type="Pfam" id="PF21577"/>
    </source>
</evidence>
<evidence type="ECO:0000313" key="6">
    <source>
        <dbReference type="EMBL" id="EEN83320.1"/>
    </source>
</evidence>